<evidence type="ECO:0000259" key="1">
    <source>
        <dbReference type="SMART" id="SM00479"/>
    </source>
</evidence>
<evidence type="ECO:0000313" key="3">
    <source>
        <dbReference type="Proteomes" id="UP000244905"/>
    </source>
</evidence>
<sequence length="253" mass="29171">MQLNLKKPIVFFDLETTGVDILHDRIVEISLIKIMPDGQEIEKTRRVNPEMPIPAEATAVHHITDEDVAGEPTFRQIARSLANELTGCDIAGFNSNRFDVPMLDQEFQRSGVKFDFSKARFIDVQTIFHKKEQRTLVAAYKFYCGKDLDGAHSANADTRATYEVLKAQLDRYDDLPNDMEELSKYSRVNRNVDFMGRIILDDNDRELVNFGKYKGQPVTEVLRKDPSYYDWIMKGDFAQNTKDCFTRIKLAMK</sequence>
<reference evidence="3" key="1">
    <citation type="submission" date="2018-02" db="EMBL/GenBank/DDBJ databases">
        <authorList>
            <person name="Clavel T."/>
            <person name="Strowig T."/>
        </authorList>
    </citation>
    <scope>NUCLEOTIDE SEQUENCE [LARGE SCALE GENOMIC DNA]</scope>
    <source>
        <strain evidence="3">DSM 103720</strain>
    </source>
</reference>
<gene>
    <name evidence="2" type="ORF">C5O23_03305</name>
</gene>
<dbReference type="GO" id="GO:0008408">
    <property type="term" value="F:3'-5' exonuclease activity"/>
    <property type="evidence" value="ECO:0007669"/>
    <property type="project" value="TreeGrafter"/>
</dbReference>
<dbReference type="SMART" id="SM00479">
    <property type="entry name" value="EXOIII"/>
    <property type="match status" value="1"/>
</dbReference>
<dbReference type="PANTHER" id="PTHR30231">
    <property type="entry name" value="DNA POLYMERASE III SUBUNIT EPSILON"/>
    <property type="match status" value="1"/>
</dbReference>
<accession>A0A2V1IL38</accession>
<dbReference type="InterPro" id="IPR046768">
    <property type="entry name" value="ExoX-like_C"/>
</dbReference>
<feature type="domain" description="Exonuclease" evidence="1">
    <location>
        <begin position="8"/>
        <end position="174"/>
    </location>
</feature>
<dbReference type="AlphaFoldDB" id="A0A2V1IL38"/>
<protein>
    <submittedName>
        <fullName evidence="2">3'-5' exonuclease</fullName>
    </submittedName>
</protein>
<dbReference type="InterPro" id="IPR036397">
    <property type="entry name" value="RNaseH_sf"/>
</dbReference>
<dbReference type="GO" id="GO:0045004">
    <property type="term" value="P:DNA replication proofreading"/>
    <property type="evidence" value="ECO:0007669"/>
    <property type="project" value="TreeGrafter"/>
</dbReference>
<dbReference type="Gene3D" id="3.30.420.10">
    <property type="entry name" value="Ribonuclease H-like superfamily/Ribonuclease H"/>
    <property type="match status" value="1"/>
</dbReference>
<evidence type="ECO:0000313" key="2">
    <source>
        <dbReference type="EMBL" id="PWB03428.1"/>
    </source>
</evidence>
<proteinExistence type="predicted"/>
<dbReference type="InterPro" id="IPR012337">
    <property type="entry name" value="RNaseH-like_sf"/>
</dbReference>
<dbReference type="GO" id="GO:0005829">
    <property type="term" value="C:cytosol"/>
    <property type="evidence" value="ECO:0007669"/>
    <property type="project" value="TreeGrafter"/>
</dbReference>
<dbReference type="GO" id="GO:0003676">
    <property type="term" value="F:nucleic acid binding"/>
    <property type="evidence" value="ECO:0007669"/>
    <property type="project" value="InterPro"/>
</dbReference>
<dbReference type="Proteomes" id="UP000244905">
    <property type="component" value="Unassembled WGS sequence"/>
</dbReference>
<keyword evidence="2" id="KW-0378">Hydrolase</keyword>
<name>A0A2V1IL38_9BACT</name>
<comment type="caution">
    <text evidence="2">The sequence shown here is derived from an EMBL/GenBank/DDBJ whole genome shotgun (WGS) entry which is preliminary data.</text>
</comment>
<dbReference type="Pfam" id="PF20600">
    <property type="entry name" value="ExoX-like_C"/>
    <property type="match status" value="1"/>
</dbReference>
<keyword evidence="2" id="KW-0269">Exonuclease</keyword>
<dbReference type="CDD" id="cd06127">
    <property type="entry name" value="DEDDh"/>
    <property type="match status" value="1"/>
</dbReference>
<dbReference type="InterPro" id="IPR013520">
    <property type="entry name" value="Ribonucl_H"/>
</dbReference>
<dbReference type="RefSeq" id="WP_107031538.1">
    <property type="nucleotide sequence ID" value="NZ_CAJSYL010000050.1"/>
</dbReference>
<dbReference type="GeneID" id="82525378"/>
<dbReference type="EMBL" id="PUEC01000005">
    <property type="protein sequence ID" value="PWB03428.1"/>
    <property type="molecule type" value="Genomic_DNA"/>
</dbReference>
<organism evidence="2 3">
    <name type="scientific">Duncaniella muris</name>
    <dbReference type="NCBI Taxonomy" id="2094150"/>
    <lineage>
        <taxon>Bacteria</taxon>
        <taxon>Pseudomonadati</taxon>
        <taxon>Bacteroidota</taxon>
        <taxon>Bacteroidia</taxon>
        <taxon>Bacteroidales</taxon>
        <taxon>Muribaculaceae</taxon>
        <taxon>Duncaniella</taxon>
    </lineage>
</organism>
<keyword evidence="3" id="KW-1185">Reference proteome</keyword>
<dbReference type="SUPFAM" id="SSF53098">
    <property type="entry name" value="Ribonuclease H-like"/>
    <property type="match status" value="1"/>
</dbReference>
<dbReference type="PANTHER" id="PTHR30231:SF41">
    <property type="entry name" value="DNA POLYMERASE III SUBUNIT EPSILON"/>
    <property type="match status" value="1"/>
</dbReference>
<keyword evidence="2" id="KW-0540">Nuclease</keyword>
<dbReference type="Pfam" id="PF00929">
    <property type="entry name" value="RNase_T"/>
    <property type="match status" value="1"/>
</dbReference>